<evidence type="ECO:0000256" key="2">
    <source>
        <dbReference type="ARBA" id="ARBA00023002"/>
    </source>
</evidence>
<gene>
    <name evidence="8" type="primary">slcC</name>
    <name evidence="7" type="ORF">Ga0058931_2471</name>
    <name evidence="8" type="ORF">HLUCCA05_01105</name>
</gene>
<reference evidence="7 10" key="2">
    <citation type="submission" date="2016-01" db="EMBL/GenBank/DDBJ databases">
        <authorList>
            <person name="Varghese N."/>
        </authorList>
    </citation>
    <scope>NUCLEOTIDE SEQUENCE [LARGE SCALE GENOMIC DNA]</scope>
    <source>
        <strain evidence="7 10">HL-91</strain>
    </source>
</reference>
<comment type="caution">
    <text evidence="8">The sequence shown here is derived from an EMBL/GenBank/DDBJ whole genome shotgun (WGS) entry which is preliminary data.</text>
</comment>
<dbReference type="Proteomes" id="UP000182045">
    <property type="component" value="Unassembled WGS sequence"/>
</dbReference>
<dbReference type="Pfam" id="PF00389">
    <property type="entry name" value="2-Hacid_dh"/>
    <property type="match status" value="1"/>
</dbReference>
<dbReference type="Gene3D" id="3.40.50.720">
    <property type="entry name" value="NAD(P)-binding Rossmann-like Domain"/>
    <property type="match status" value="2"/>
</dbReference>
<dbReference type="EMBL" id="FBYC01000004">
    <property type="protein sequence ID" value="CUX82595.1"/>
    <property type="molecule type" value="Genomic_DNA"/>
</dbReference>
<sequence>MPRVVISEFMDEPAIDWLRARHDVTYDPSLVDDPSRLRAACADADALIVRNRTQVDAALMDAAPALRAIGRLGVGLDNIDTKGATARGVAVFPATGGNVTSVAEYVITALLVLRRGAWLGSAQVLSGAWPRQRMMGHEVEGATLGLVGFGAIAQATALRARALGMSIAAYDPFLAASDPAWEGVAHFDNLDELTAHADVLSLHVPLTDTTRGLFGADRLAMMKPGAVLINTARGHIVDEAALADALHSGHLRGAAMDVFASEPLGAGSPLEGAPNLIATPHIAGVTVESNTRISWITARNVDGALAV</sequence>
<dbReference type="InterPro" id="IPR006139">
    <property type="entry name" value="D-isomer_2_OHA_DH_cat_dom"/>
</dbReference>
<dbReference type="InterPro" id="IPR029753">
    <property type="entry name" value="D-isomer_DH_CS"/>
</dbReference>
<dbReference type="AlphaFoldDB" id="A0A0P7WVN2"/>
<dbReference type="OrthoDB" id="9793626at2"/>
<keyword evidence="10" id="KW-1185">Reference proteome</keyword>
<dbReference type="GO" id="GO:0016616">
    <property type="term" value="F:oxidoreductase activity, acting on the CH-OH group of donors, NAD or NADP as acceptor"/>
    <property type="evidence" value="ECO:0007669"/>
    <property type="project" value="InterPro"/>
</dbReference>
<dbReference type="PROSITE" id="PS00671">
    <property type="entry name" value="D_2_HYDROXYACID_DH_3"/>
    <property type="match status" value="1"/>
</dbReference>
<dbReference type="GO" id="GO:0051287">
    <property type="term" value="F:NAD binding"/>
    <property type="evidence" value="ECO:0007669"/>
    <property type="project" value="InterPro"/>
</dbReference>
<dbReference type="RefSeq" id="WP_072246586.1">
    <property type="nucleotide sequence ID" value="NZ_FBYC01000004.1"/>
</dbReference>
<evidence type="ECO:0000313" key="9">
    <source>
        <dbReference type="Proteomes" id="UP000050413"/>
    </source>
</evidence>
<evidence type="ECO:0000313" key="10">
    <source>
        <dbReference type="Proteomes" id="UP000182045"/>
    </source>
</evidence>
<dbReference type="SUPFAM" id="SSF52283">
    <property type="entry name" value="Formate/glycerate dehydrogenase catalytic domain-like"/>
    <property type="match status" value="1"/>
</dbReference>
<dbReference type="InterPro" id="IPR050857">
    <property type="entry name" value="D-2-hydroxyacid_DH"/>
</dbReference>
<evidence type="ECO:0000313" key="8">
    <source>
        <dbReference type="EMBL" id="KPP91741.1"/>
    </source>
</evidence>
<dbReference type="PATRIC" id="fig|1666912.4.peg.1369"/>
<keyword evidence="2 4" id="KW-0560">Oxidoreductase</keyword>
<dbReference type="Proteomes" id="UP000050413">
    <property type="component" value="Unassembled WGS sequence"/>
</dbReference>
<protein>
    <submittedName>
        <fullName evidence="7 8">(S)-sulfolactate dehydrogenase</fullName>
    </submittedName>
</protein>
<dbReference type="PANTHER" id="PTHR42789">
    <property type="entry name" value="D-ISOMER SPECIFIC 2-HYDROXYACID DEHYDROGENASE FAMILY PROTEIN (AFU_ORTHOLOGUE AFUA_6G10090)"/>
    <property type="match status" value="1"/>
</dbReference>
<evidence type="ECO:0000259" key="6">
    <source>
        <dbReference type="Pfam" id="PF02826"/>
    </source>
</evidence>
<dbReference type="SUPFAM" id="SSF51735">
    <property type="entry name" value="NAD(P)-binding Rossmann-fold domains"/>
    <property type="match status" value="1"/>
</dbReference>
<dbReference type="STRING" id="1666912.Ga0058931_2471"/>
<dbReference type="CDD" id="cd12173">
    <property type="entry name" value="PGDH_4"/>
    <property type="match status" value="1"/>
</dbReference>
<dbReference type="PANTHER" id="PTHR42789:SF1">
    <property type="entry name" value="D-ISOMER SPECIFIC 2-HYDROXYACID DEHYDROGENASE FAMILY PROTEIN (AFU_ORTHOLOGUE AFUA_6G10090)"/>
    <property type="match status" value="1"/>
</dbReference>
<dbReference type="InterPro" id="IPR036291">
    <property type="entry name" value="NAD(P)-bd_dom_sf"/>
</dbReference>
<accession>A0A0P7WVN2</accession>
<dbReference type="FunFam" id="3.40.50.720:FF:000203">
    <property type="entry name" value="D-3-phosphoglycerate dehydrogenase (SerA)"/>
    <property type="match status" value="1"/>
</dbReference>
<dbReference type="InterPro" id="IPR006140">
    <property type="entry name" value="D-isomer_DH_NAD-bd"/>
</dbReference>
<evidence type="ECO:0000256" key="4">
    <source>
        <dbReference type="RuleBase" id="RU003719"/>
    </source>
</evidence>
<feature type="domain" description="D-isomer specific 2-hydroxyacid dehydrogenase NAD-binding" evidence="6">
    <location>
        <begin position="108"/>
        <end position="283"/>
    </location>
</feature>
<evidence type="ECO:0000313" key="7">
    <source>
        <dbReference type="EMBL" id="CUX82595.1"/>
    </source>
</evidence>
<reference evidence="8 9" key="1">
    <citation type="submission" date="2015-09" db="EMBL/GenBank/DDBJ databases">
        <title>Identification and resolution of microdiversity through metagenomic sequencing of parallel consortia.</title>
        <authorList>
            <person name="Nelson W.C."/>
            <person name="Romine M.F."/>
            <person name="Lindemann S.R."/>
        </authorList>
    </citation>
    <scope>NUCLEOTIDE SEQUENCE [LARGE SCALE GENOMIC DNA]</scope>
    <source>
        <strain evidence="8">HL-91</strain>
    </source>
</reference>
<evidence type="ECO:0000259" key="5">
    <source>
        <dbReference type="Pfam" id="PF00389"/>
    </source>
</evidence>
<dbReference type="EMBL" id="LJSG01000013">
    <property type="protein sequence ID" value="KPP91741.1"/>
    <property type="molecule type" value="Genomic_DNA"/>
</dbReference>
<organism evidence="8 9">
    <name type="scientific">Roseibaca calidilacus</name>
    <dbReference type="NCBI Taxonomy" id="1666912"/>
    <lineage>
        <taxon>Bacteria</taxon>
        <taxon>Pseudomonadati</taxon>
        <taxon>Pseudomonadota</taxon>
        <taxon>Alphaproteobacteria</taxon>
        <taxon>Rhodobacterales</taxon>
        <taxon>Paracoccaceae</taxon>
        <taxon>Roseinatronobacter</taxon>
    </lineage>
</organism>
<name>A0A0P7WVN2_9RHOB</name>
<evidence type="ECO:0000256" key="3">
    <source>
        <dbReference type="ARBA" id="ARBA00023027"/>
    </source>
</evidence>
<proteinExistence type="inferred from homology"/>
<feature type="domain" description="D-isomer specific 2-hydroxyacid dehydrogenase catalytic" evidence="5">
    <location>
        <begin position="5"/>
        <end position="305"/>
    </location>
</feature>
<evidence type="ECO:0000256" key="1">
    <source>
        <dbReference type="ARBA" id="ARBA00005854"/>
    </source>
</evidence>
<comment type="similarity">
    <text evidence="1 4">Belongs to the D-isomer specific 2-hydroxyacid dehydrogenase family.</text>
</comment>
<keyword evidence="3" id="KW-0520">NAD</keyword>
<dbReference type="Pfam" id="PF02826">
    <property type="entry name" value="2-Hacid_dh_C"/>
    <property type="match status" value="1"/>
</dbReference>